<evidence type="ECO:0000256" key="2">
    <source>
        <dbReference type="ARBA" id="ARBA00008010"/>
    </source>
</evidence>
<keyword evidence="4" id="KW-0235">DNA replication</keyword>
<comment type="function">
    <text evidence="12">Probable component of the MCM2-7 complex (MCM complex) that may function as a DNA helicase and which is essential to undergo a single round of replication initiation and elongation per cell cycle in eukaryotic cells.</text>
</comment>
<accession>A0AAE0B8V1</accession>
<evidence type="ECO:0000256" key="12">
    <source>
        <dbReference type="ARBA" id="ARBA00053280"/>
    </source>
</evidence>
<evidence type="ECO:0000313" key="16">
    <source>
        <dbReference type="EMBL" id="KAK3231417.1"/>
    </source>
</evidence>
<comment type="subunit">
    <text evidence="13">Component of the minichromosome maintenance (MCM) complex, a heterotetramer composed of MCM2, MCM3, MCM4, MCM5, MCM6 and MCM7. Interacts with ETG1.</text>
</comment>
<reference evidence="16" key="1">
    <citation type="journal article" date="2023" name="Plant J.">
        <title>Genome sequences and population genomics provide insights into the demographic history, inbreeding, and mutation load of two 'living fossil' tree species of Dipteronia.</title>
        <authorList>
            <person name="Feng Y."/>
            <person name="Comes H.P."/>
            <person name="Chen J."/>
            <person name="Zhu S."/>
            <person name="Lu R."/>
            <person name="Zhang X."/>
            <person name="Li P."/>
            <person name="Qiu J."/>
            <person name="Olsen K.M."/>
            <person name="Qiu Y."/>
        </authorList>
    </citation>
    <scope>NUCLEOTIDE SEQUENCE</scope>
    <source>
        <strain evidence="16">NBL</strain>
    </source>
</reference>
<evidence type="ECO:0000313" key="17">
    <source>
        <dbReference type="Proteomes" id="UP001281410"/>
    </source>
</evidence>
<organism evidence="16 17">
    <name type="scientific">Dipteronia sinensis</name>
    <dbReference type="NCBI Taxonomy" id="43782"/>
    <lineage>
        <taxon>Eukaryota</taxon>
        <taxon>Viridiplantae</taxon>
        <taxon>Streptophyta</taxon>
        <taxon>Embryophyta</taxon>
        <taxon>Tracheophyta</taxon>
        <taxon>Spermatophyta</taxon>
        <taxon>Magnoliopsida</taxon>
        <taxon>eudicotyledons</taxon>
        <taxon>Gunneridae</taxon>
        <taxon>Pentapetalae</taxon>
        <taxon>rosids</taxon>
        <taxon>malvids</taxon>
        <taxon>Sapindales</taxon>
        <taxon>Sapindaceae</taxon>
        <taxon>Hippocastanoideae</taxon>
        <taxon>Acereae</taxon>
        <taxon>Dipteronia</taxon>
    </lineage>
</organism>
<evidence type="ECO:0000256" key="6">
    <source>
        <dbReference type="ARBA" id="ARBA00022801"/>
    </source>
</evidence>
<evidence type="ECO:0000256" key="4">
    <source>
        <dbReference type="ARBA" id="ARBA00022705"/>
    </source>
</evidence>
<comment type="caution">
    <text evidence="16">The sequence shown here is derived from an EMBL/GenBank/DDBJ whole genome shotgun (WGS) entry which is preliminary data.</text>
</comment>
<dbReference type="Pfam" id="PF00493">
    <property type="entry name" value="MCM"/>
    <property type="match status" value="1"/>
</dbReference>
<keyword evidence="10" id="KW-0539">Nucleus</keyword>
<sequence length="422" mass="46678">MDSLHYQRPKQNPTRDLKLVSLNLTRRRPRLTLLFNLAQTRRSSCAVACLLPPLMPCHRSSRLRQPSSAFVLSTNSSIPARVVLGAASCGLRRRRRMSSSVTGGGEMPLLFPDFQRPPLHIGTGLRLEDLENDQLVPLHISRPSHSWYLSLFTRARASNAVKTTLQRSGTYQCSSIIPEIREAIFRCLVCGYFSEAIGVDRGRISVPRRCLKQECLAKNSMTLVHNRCRKYSFGPPASKLMFADKQIVRLQETPDDFPEGGCWWMLANQEIELRSQGFTGLCLFGGNALKLPSSASFRGDINIHLVGDPGTSKSQLLQYIHKLSARDIYTSGKGSSAVCLTAYVARDRETGETTLESGALVLSDRGICCIDEFDKLSDNARSMLLEVMEQQTVSVAKAGIIASLNVRTSVLACANPSGSHYL</sequence>
<dbReference type="GO" id="GO:0017116">
    <property type="term" value="F:single-stranded DNA helicase activity"/>
    <property type="evidence" value="ECO:0007669"/>
    <property type="project" value="TreeGrafter"/>
</dbReference>
<dbReference type="GO" id="GO:0000347">
    <property type="term" value="C:THO complex"/>
    <property type="evidence" value="ECO:0007669"/>
    <property type="project" value="UniProtKB-ARBA"/>
</dbReference>
<dbReference type="PANTHER" id="PTHR11630">
    <property type="entry name" value="DNA REPLICATION LICENSING FACTOR MCM FAMILY MEMBER"/>
    <property type="match status" value="1"/>
</dbReference>
<evidence type="ECO:0000256" key="7">
    <source>
        <dbReference type="ARBA" id="ARBA00022806"/>
    </source>
</evidence>
<evidence type="ECO:0000256" key="5">
    <source>
        <dbReference type="ARBA" id="ARBA00022741"/>
    </source>
</evidence>
<gene>
    <name evidence="16" type="ORF">Dsin_003298</name>
</gene>
<evidence type="ECO:0000256" key="3">
    <source>
        <dbReference type="ARBA" id="ARBA00012551"/>
    </source>
</evidence>
<dbReference type="Pfam" id="PF17207">
    <property type="entry name" value="MCM_OB"/>
    <property type="match status" value="1"/>
</dbReference>
<dbReference type="GO" id="GO:0016787">
    <property type="term" value="F:hydrolase activity"/>
    <property type="evidence" value="ECO:0007669"/>
    <property type="project" value="UniProtKB-KW"/>
</dbReference>
<dbReference type="GO" id="GO:0006271">
    <property type="term" value="P:DNA strand elongation involved in DNA replication"/>
    <property type="evidence" value="ECO:0007669"/>
    <property type="project" value="TreeGrafter"/>
</dbReference>
<evidence type="ECO:0000256" key="9">
    <source>
        <dbReference type="ARBA" id="ARBA00023125"/>
    </source>
</evidence>
<dbReference type="PROSITE" id="PS50051">
    <property type="entry name" value="MCM_2"/>
    <property type="match status" value="1"/>
</dbReference>
<dbReference type="InterPro" id="IPR012340">
    <property type="entry name" value="NA-bd_OB-fold"/>
</dbReference>
<evidence type="ECO:0000256" key="10">
    <source>
        <dbReference type="ARBA" id="ARBA00023242"/>
    </source>
</evidence>
<dbReference type="FunFam" id="2.20.28.10:FF:000003">
    <property type="entry name" value="DNA helicase"/>
    <property type="match status" value="1"/>
</dbReference>
<evidence type="ECO:0000256" key="1">
    <source>
        <dbReference type="ARBA" id="ARBA00004123"/>
    </source>
</evidence>
<dbReference type="PROSITE" id="PS00847">
    <property type="entry name" value="MCM_1"/>
    <property type="match status" value="1"/>
</dbReference>
<feature type="domain" description="MCM C-terminal AAA(+) ATPase" evidence="15">
    <location>
        <begin position="281"/>
        <end position="422"/>
    </location>
</feature>
<dbReference type="SMART" id="SM00350">
    <property type="entry name" value="MCM"/>
    <property type="match status" value="1"/>
</dbReference>
<dbReference type="PANTHER" id="PTHR11630:SF66">
    <property type="entry name" value="DNA REPLICATION LICENSING FACTOR MCM4"/>
    <property type="match status" value="1"/>
</dbReference>
<dbReference type="InterPro" id="IPR027417">
    <property type="entry name" value="P-loop_NTPase"/>
</dbReference>
<keyword evidence="5 14" id="KW-0547">Nucleotide-binding</keyword>
<dbReference type="GO" id="GO:0005524">
    <property type="term" value="F:ATP binding"/>
    <property type="evidence" value="ECO:0007669"/>
    <property type="project" value="UniProtKB-KW"/>
</dbReference>
<dbReference type="InterPro" id="IPR031327">
    <property type="entry name" value="MCM"/>
</dbReference>
<dbReference type="AlphaFoldDB" id="A0AAE0B8V1"/>
<dbReference type="InterPro" id="IPR001208">
    <property type="entry name" value="MCM_dom"/>
</dbReference>
<keyword evidence="17" id="KW-1185">Reference proteome</keyword>
<keyword evidence="8 14" id="KW-0067">ATP-binding</keyword>
<proteinExistence type="inferred from homology"/>
<dbReference type="Proteomes" id="UP001281410">
    <property type="component" value="Unassembled WGS sequence"/>
</dbReference>
<dbReference type="EC" id="3.6.4.12" evidence="3"/>
<comment type="subcellular location">
    <subcellularLocation>
        <location evidence="1">Nucleus</location>
    </subcellularLocation>
</comment>
<dbReference type="SUPFAM" id="SSF50249">
    <property type="entry name" value="Nucleic acid-binding proteins"/>
    <property type="match status" value="1"/>
</dbReference>
<dbReference type="Gene3D" id="2.20.28.10">
    <property type="match status" value="1"/>
</dbReference>
<dbReference type="GO" id="GO:1902975">
    <property type="term" value="P:mitotic DNA replication initiation"/>
    <property type="evidence" value="ECO:0007669"/>
    <property type="project" value="TreeGrafter"/>
</dbReference>
<keyword evidence="9 14" id="KW-0238">DNA-binding</keyword>
<comment type="catalytic activity">
    <reaction evidence="11">
        <text>ATP + H2O = ADP + phosphate + H(+)</text>
        <dbReference type="Rhea" id="RHEA:13065"/>
        <dbReference type="ChEBI" id="CHEBI:15377"/>
        <dbReference type="ChEBI" id="CHEBI:15378"/>
        <dbReference type="ChEBI" id="CHEBI:30616"/>
        <dbReference type="ChEBI" id="CHEBI:43474"/>
        <dbReference type="ChEBI" id="CHEBI:456216"/>
        <dbReference type="EC" id="3.6.4.12"/>
    </reaction>
</comment>
<evidence type="ECO:0000259" key="15">
    <source>
        <dbReference type="PROSITE" id="PS50051"/>
    </source>
</evidence>
<name>A0AAE0B8V1_9ROSI</name>
<evidence type="ECO:0000256" key="11">
    <source>
        <dbReference type="ARBA" id="ARBA00047995"/>
    </source>
</evidence>
<dbReference type="GO" id="GO:0000727">
    <property type="term" value="P:double-strand break repair via break-induced replication"/>
    <property type="evidence" value="ECO:0007669"/>
    <property type="project" value="TreeGrafter"/>
</dbReference>
<dbReference type="InterPro" id="IPR033762">
    <property type="entry name" value="MCM_OB"/>
</dbReference>
<evidence type="ECO:0000256" key="14">
    <source>
        <dbReference type="RuleBase" id="RU004070"/>
    </source>
</evidence>
<dbReference type="PRINTS" id="PR01657">
    <property type="entry name" value="MCMFAMILY"/>
</dbReference>
<protein>
    <recommendedName>
        <fullName evidence="3">DNA helicase</fullName>
        <ecNumber evidence="3">3.6.4.12</ecNumber>
    </recommendedName>
</protein>
<dbReference type="InterPro" id="IPR018525">
    <property type="entry name" value="MCM_CS"/>
</dbReference>
<dbReference type="EMBL" id="JANJYJ010000001">
    <property type="protein sequence ID" value="KAK3231417.1"/>
    <property type="molecule type" value="Genomic_DNA"/>
</dbReference>
<evidence type="ECO:0000256" key="8">
    <source>
        <dbReference type="ARBA" id="ARBA00022840"/>
    </source>
</evidence>
<keyword evidence="7" id="KW-0347">Helicase</keyword>
<comment type="similarity">
    <text evidence="2 14">Belongs to the MCM family.</text>
</comment>
<dbReference type="GO" id="GO:0003697">
    <property type="term" value="F:single-stranded DNA binding"/>
    <property type="evidence" value="ECO:0007669"/>
    <property type="project" value="TreeGrafter"/>
</dbReference>
<dbReference type="Gene3D" id="2.40.50.140">
    <property type="entry name" value="Nucleic acid-binding proteins"/>
    <property type="match status" value="1"/>
</dbReference>
<keyword evidence="6" id="KW-0378">Hydrolase</keyword>
<dbReference type="Gene3D" id="3.40.50.300">
    <property type="entry name" value="P-loop containing nucleotide triphosphate hydrolases"/>
    <property type="match status" value="1"/>
</dbReference>
<dbReference type="SUPFAM" id="SSF52540">
    <property type="entry name" value="P-loop containing nucleoside triphosphate hydrolases"/>
    <property type="match status" value="1"/>
</dbReference>
<evidence type="ECO:0000256" key="13">
    <source>
        <dbReference type="ARBA" id="ARBA00064407"/>
    </source>
</evidence>
<dbReference type="GO" id="GO:0042555">
    <property type="term" value="C:MCM complex"/>
    <property type="evidence" value="ECO:0007669"/>
    <property type="project" value="TreeGrafter"/>
</dbReference>